<comment type="similarity">
    <text evidence="1">Belongs to the UPF0065 (bug) family.</text>
</comment>
<accession>A0A375EE72</accession>
<organism evidence="3">
    <name type="scientific">Cupriavidus taiwanensis</name>
    <dbReference type="NCBI Taxonomy" id="164546"/>
    <lineage>
        <taxon>Bacteria</taxon>
        <taxon>Pseudomonadati</taxon>
        <taxon>Pseudomonadota</taxon>
        <taxon>Betaproteobacteria</taxon>
        <taxon>Burkholderiales</taxon>
        <taxon>Burkholderiaceae</taxon>
        <taxon>Cupriavidus</taxon>
    </lineage>
</organism>
<evidence type="ECO:0000256" key="2">
    <source>
        <dbReference type="SAM" id="SignalP"/>
    </source>
</evidence>
<dbReference type="EMBL" id="OFTH01000047">
    <property type="protein sequence ID" value="SOZ72931.1"/>
    <property type="molecule type" value="Genomic_DNA"/>
</dbReference>
<protein>
    <submittedName>
        <fullName evidence="3">Bug-like extracytoplasmic solute binding receptor, TTT family</fullName>
    </submittedName>
</protein>
<dbReference type="PIRSF" id="PIRSF017082">
    <property type="entry name" value="YflP"/>
    <property type="match status" value="1"/>
</dbReference>
<dbReference type="InterPro" id="IPR005064">
    <property type="entry name" value="BUG"/>
</dbReference>
<dbReference type="Gene3D" id="3.40.190.150">
    <property type="entry name" value="Bordetella uptake gene, domain 1"/>
    <property type="match status" value="1"/>
</dbReference>
<gene>
    <name evidence="3" type="ORF">CBM2613_B50079</name>
</gene>
<evidence type="ECO:0000313" key="3">
    <source>
        <dbReference type="EMBL" id="SOZ72931.1"/>
    </source>
</evidence>
<reference evidence="3" key="1">
    <citation type="submission" date="2018-01" db="EMBL/GenBank/DDBJ databases">
        <authorList>
            <person name="Clerissi C."/>
        </authorList>
    </citation>
    <scope>NUCLEOTIDE SEQUENCE</scope>
    <source>
        <strain evidence="3">Cupriavidus taiwanensis STM 8556</strain>
    </source>
</reference>
<proteinExistence type="inferred from homology"/>
<dbReference type="Gene3D" id="3.40.190.10">
    <property type="entry name" value="Periplasmic binding protein-like II"/>
    <property type="match status" value="1"/>
</dbReference>
<dbReference type="SUPFAM" id="SSF53850">
    <property type="entry name" value="Periplasmic binding protein-like II"/>
    <property type="match status" value="1"/>
</dbReference>
<dbReference type="CDD" id="cd07012">
    <property type="entry name" value="PBP2_Bug_TTT"/>
    <property type="match status" value="1"/>
</dbReference>
<dbReference type="PANTHER" id="PTHR42928">
    <property type="entry name" value="TRICARBOXYLATE-BINDING PROTEIN"/>
    <property type="match status" value="1"/>
</dbReference>
<feature type="chain" id="PRO_5016895966" evidence="2">
    <location>
        <begin position="29"/>
        <end position="333"/>
    </location>
</feature>
<sequence length="333" mass="35632">MTSKTVVRILKCVGICATSFLVQSGATAQAQLPGRNLATIIVPYPAGSSFDIVARRIQPELGKSLAKTIIVENFGGASGSLGAQRLLNADPNTLTMLIGSPNELALPPLTLQSVRYKPEDFRMVAQLSIGALAIMARPHFPANNLSELIAKAKLPDAKPLSYASTGVGSVFHLAGADFAKRLGIRTTHVPYKGGAPAIQDVMADQIDITFLPLIPSYIQAAKEGKIKVLAIMSAERHSGMSEVPSVDTVPALRGFHYSMWTGLFVSSKVPKETADVIGKAANKIVATPAYREWVGERGNSAGTVMDLEQSAQYFAAESGRFQRLARDIKIDRE</sequence>
<dbReference type="RefSeq" id="WP_181924307.1">
    <property type="nucleotide sequence ID" value="NZ_LT992560.1"/>
</dbReference>
<keyword evidence="3" id="KW-0675">Receptor</keyword>
<comment type="caution">
    <text evidence="3">The sequence shown here is derived from an EMBL/GenBank/DDBJ whole genome shotgun (WGS) entry which is preliminary data.</text>
</comment>
<evidence type="ECO:0000256" key="1">
    <source>
        <dbReference type="ARBA" id="ARBA00006987"/>
    </source>
</evidence>
<feature type="signal peptide" evidence="2">
    <location>
        <begin position="1"/>
        <end position="28"/>
    </location>
</feature>
<keyword evidence="2" id="KW-0732">Signal</keyword>
<dbReference type="Proteomes" id="UP000256952">
    <property type="component" value="Chromosome CBM2613_b"/>
</dbReference>
<dbReference type="Pfam" id="PF03401">
    <property type="entry name" value="TctC"/>
    <property type="match status" value="1"/>
</dbReference>
<name>A0A375EE72_9BURK</name>
<dbReference type="AlphaFoldDB" id="A0A375EE72"/>
<dbReference type="InterPro" id="IPR042100">
    <property type="entry name" value="Bug_dom1"/>
</dbReference>
<dbReference type="PANTHER" id="PTHR42928:SF5">
    <property type="entry name" value="BLR1237 PROTEIN"/>
    <property type="match status" value="1"/>
</dbReference>